<dbReference type="SUPFAM" id="SSF53187">
    <property type="entry name" value="Zn-dependent exopeptidases"/>
    <property type="match status" value="1"/>
</dbReference>
<keyword evidence="3" id="KW-0732">Signal</keyword>
<evidence type="ECO:0000256" key="2">
    <source>
        <dbReference type="SAM" id="MobiDB-lite"/>
    </source>
</evidence>
<dbReference type="Gene3D" id="3.40.630.40">
    <property type="entry name" value="Zn-dependent exopeptidases"/>
    <property type="match status" value="1"/>
</dbReference>
<dbReference type="InterPro" id="IPR002508">
    <property type="entry name" value="MurNAc-LAA_cat"/>
</dbReference>
<evidence type="ECO:0000313" key="6">
    <source>
        <dbReference type="Proteomes" id="UP000237752"/>
    </source>
</evidence>
<gene>
    <name evidence="5" type="ORF">CLV47_10365</name>
</gene>
<dbReference type="AlphaFoldDB" id="A0A2T1A320"/>
<dbReference type="CDD" id="cd02696">
    <property type="entry name" value="MurNAc-LAA"/>
    <property type="match status" value="1"/>
</dbReference>
<organism evidence="5 6">
    <name type="scientific">Antricoccus suffuscus</name>
    <dbReference type="NCBI Taxonomy" id="1629062"/>
    <lineage>
        <taxon>Bacteria</taxon>
        <taxon>Bacillati</taxon>
        <taxon>Actinomycetota</taxon>
        <taxon>Actinomycetes</taxon>
        <taxon>Geodermatophilales</taxon>
        <taxon>Antricoccaceae</taxon>
        <taxon>Antricoccus</taxon>
    </lineage>
</organism>
<dbReference type="PROSITE" id="PS51257">
    <property type="entry name" value="PROKAR_LIPOPROTEIN"/>
    <property type="match status" value="1"/>
</dbReference>
<dbReference type="InterPro" id="IPR050695">
    <property type="entry name" value="N-acetylmuramoyl_amidase_3"/>
</dbReference>
<feature type="compositionally biased region" description="Low complexity" evidence="2">
    <location>
        <begin position="58"/>
        <end position="73"/>
    </location>
</feature>
<feature type="domain" description="MurNAc-LAA" evidence="4">
    <location>
        <begin position="185"/>
        <end position="309"/>
    </location>
</feature>
<dbReference type="PANTHER" id="PTHR30404">
    <property type="entry name" value="N-ACETYLMURAMOYL-L-ALANINE AMIDASE"/>
    <property type="match status" value="1"/>
</dbReference>
<name>A0A2T1A320_9ACTN</name>
<accession>A0A2T1A320</accession>
<proteinExistence type="predicted"/>
<feature type="chain" id="PRO_5015504595" evidence="3">
    <location>
        <begin position="37"/>
        <end position="314"/>
    </location>
</feature>
<dbReference type="Pfam" id="PF01520">
    <property type="entry name" value="Amidase_3"/>
    <property type="match status" value="1"/>
</dbReference>
<dbReference type="GO" id="GO:0009253">
    <property type="term" value="P:peptidoglycan catabolic process"/>
    <property type="evidence" value="ECO:0007669"/>
    <property type="project" value="InterPro"/>
</dbReference>
<feature type="compositionally biased region" description="Polar residues" evidence="2">
    <location>
        <begin position="43"/>
        <end position="57"/>
    </location>
</feature>
<reference evidence="5 6" key="1">
    <citation type="submission" date="2018-03" db="EMBL/GenBank/DDBJ databases">
        <title>Genomic Encyclopedia of Archaeal and Bacterial Type Strains, Phase II (KMG-II): from individual species to whole genera.</title>
        <authorList>
            <person name="Goeker M."/>
        </authorList>
    </citation>
    <scope>NUCLEOTIDE SEQUENCE [LARGE SCALE GENOMIC DNA]</scope>
    <source>
        <strain evidence="5 6">DSM 100065</strain>
    </source>
</reference>
<feature type="compositionally biased region" description="Low complexity" evidence="2">
    <location>
        <begin position="106"/>
        <end position="119"/>
    </location>
</feature>
<dbReference type="Proteomes" id="UP000237752">
    <property type="component" value="Unassembled WGS sequence"/>
</dbReference>
<protein>
    <submittedName>
        <fullName evidence="5">N-acetylmuramoyl-L-alanine amidase</fullName>
    </submittedName>
</protein>
<evidence type="ECO:0000256" key="3">
    <source>
        <dbReference type="SAM" id="SignalP"/>
    </source>
</evidence>
<feature type="compositionally biased region" description="Pro residues" evidence="2">
    <location>
        <begin position="74"/>
        <end position="95"/>
    </location>
</feature>
<feature type="region of interest" description="Disordered" evidence="2">
    <location>
        <begin position="40"/>
        <end position="122"/>
    </location>
</feature>
<keyword evidence="1" id="KW-0378">Hydrolase</keyword>
<dbReference type="EMBL" id="PVUE01000003">
    <property type="protein sequence ID" value="PRZ43009.1"/>
    <property type="molecule type" value="Genomic_DNA"/>
</dbReference>
<evidence type="ECO:0000259" key="4">
    <source>
        <dbReference type="SMART" id="SM00646"/>
    </source>
</evidence>
<evidence type="ECO:0000256" key="1">
    <source>
        <dbReference type="ARBA" id="ARBA00022801"/>
    </source>
</evidence>
<sequence length="314" mass="30971">MSVRVCHGLATRARTAAVAGATMLAVTLAVSGCMVAATPDTAGKTSSSSTPRTSIADPSTPAPSTTTSSTTAPTPTPAATPSPTPAAPAPPPPNPLAGKVVVIDPGHNGANGANSAAINKQVPDGTGGTKACNTTGTATNDGYAEHAFTWDLSAKLKAILESNGVTVVLTRQDDNGIGPCVNVRAQIGNDAHANAVVSIHGDGSAAGNHGFFCMTTALAPGGEAIKTQSSGLAGLLRDAVVASGVMPVANYEGTNGVDGSRSDLAGLNLSTVPTTMCELGNMRSDIDSAIQKSDTGRAKIAAGLASGVLAYLAE</sequence>
<keyword evidence="6" id="KW-1185">Reference proteome</keyword>
<dbReference type="SMART" id="SM00646">
    <property type="entry name" value="Ami_3"/>
    <property type="match status" value="1"/>
</dbReference>
<feature type="signal peptide" evidence="3">
    <location>
        <begin position="1"/>
        <end position="36"/>
    </location>
</feature>
<comment type="caution">
    <text evidence="5">The sequence shown here is derived from an EMBL/GenBank/DDBJ whole genome shotgun (WGS) entry which is preliminary data.</text>
</comment>
<dbReference type="PANTHER" id="PTHR30404:SF0">
    <property type="entry name" value="N-ACETYLMURAMOYL-L-ALANINE AMIDASE AMIC"/>
    <property type="match status" value="1"/>
</dbReference>
<dbReference type="GO" id="GO:0030288">
    <property type="term" value="C:outer membrane-bounded periplasmic space"/>
    <property type="evidence" value="ECO:0007669"/>
    <property type="project" value="TreeGrafter"/>
</dbReference>
<dbReference type="GO" id="GO:0008745">
    <property type="term" value="F:N-acetylmuramoyl-L-alanine amidase activity"/>
    <property type="evidence" value="ECO:0007669"/>
    <property type="project" value="InterPro"/>
</dbReference>
<dbReference type="RefSeq" id="WP_202862402.1">
    <property type="nucleotide sequence ID" value="NZ_PVUE01000003.1"/>
</dbReference>
<evidence type="ECO:0000313" key="5">
    <source>
        <dbReference type="EMBL" id="PRZ43009.1"/>
    </source>
</evidence>